<evidence type="ECO:0000313" key="1">
    <source>
        <dbReference type="EMBL" id="TVY08363.1"/>
    </source>
</evidence>
<proteinExistence type="predicted"/>
<gene>
    <name evidence="1" type="ORF">FPZ49_19155</name>
</gene>
<organism evidence="1 2">
    <name type="scientific">Paenibacillus cremeus</name>
    <dbReference type="NCBI Taxonomy" id="2163881"/>
    <lineage>
        <taxon>Bacteria</taxon>
        <taxon>Bacillati</taxon>
        <taxon>Bacillota</taxon>
        <taxon>Bacilli</taxon>
        <taxon>Bacillales</taxon>
        <taxon>Paenibacillaceae</taxon>
        <taxon>Paenibacillus</taxon>
    </lineage>
</organism>
<dbReference type="EMBL" id="VNJI01000024">
    <property type="protein sequence ID" value="TVY08363.1"/>
    <property type="molecule type" value="Genomic_DNA"/>
</dbReference>
<dbReference type="Proteomes" id="UP000317036">
    <property type="component" value="Unassembled WGS sequence"/>
</dbReference>
<sequence length="84" mass="9948">MTINKGAIKKKVVLDFMNESINDWVCEDGIDLGYLPSIRSITSQDIEDFIFRVFLYATLREKLRSKFKPRKKMPMKNRQIVKHL</sequence>
<keyword evidence="2" id="KW-1185">Reference proteome</keyword>
<protein>
    <submittedName>
        <fullName evidence="1">Uncharacterized protein</fullName>
    </submittedName>
</protein>
<dbReference type="AlphaFoldDB" id="A0A559K8F2"/>
<name>A0A559K8F2_9BACL</name>
<comment type="caution">
    <text evidence="1">The sequence shown here is derived from an EMBL/GenBank/DDBJ whole genome shotgun (WGS) entry which is preliminary data.</text>
</comment>
<accession>A0A559K8F2</accession>
<reference evidence="1 2" key="1">
    <citation type="submission" date="2019-07" db="EMBL/GenBank/DDBJ databases">
        <authorList>
            <person name="Kim J."/>
        </authorList>
    </citation>
    <scope>NUCLEOTIDE SEQUENCE [LARGE SCALE GENOMIC DNA]</scope>
    <source>
        <strain evidence="1 2">JC52</strain>
    </source>
</reference>
<evidence type="ECO:0000313" key="2">
    <source>
        <dbReference type="Proteomes" id="UP000317036"/>
    </source>
</evidence>